<name>A0ABP0PIB0_9DINO</name>
<proteinExistence type="predicted"/>
<dbReference type="Proteomes" id="UP001642484">
    <property type="component" value="Unassembled WGS sequence"/>
</dbReference>
<gene>
    <name evidence="2" type="ORF">CCMP2556_LOCUS37328</name>
</gene>
<evidence type="ECO:0000313" key="3">
    <source>
        <dbReference type="Proteomes" id="UP001642484"/>
    </source>
</evidence>
<sequence length="834" mass="92685">MHELWRLCCRASVLVVLSGVSFFKLLPHLNTLGTSGLTGQSGLFLSQPLGSSLEVPREPAPATVEFSVDGAAGPASTVASPPVLAPVSPAAPVAVAPPVLAAAPAPPVPVVSPASPPEELSTPCKRRLAFVLRGQVHRYGRRSQQVASKTHLQAAEDFRRAQFLVDFVLVSRSDHDQGFLQETYGRDAKIAVVYDSECKARGNCYQSRAVIKALELILTSGHSYAFILVTRFDMSFKTELLKTPGLLQSRWAECAQWPVMNHTYWGAWWGGRMEYSSKKFTGPIKQICDTLQLFPAHVARCMIKFLADEPTAYLTSKMPDASGVRTSSYQRCDLDENALEGLMYPGWFDSGIKDQSNPLYEIPGRTVATPGACRGLADFRWLPPPMATYCCSKRPDRHECEGAQRCDKLCNACIKRGECKKWGRKPPQWGCCGKGTLELLPAGRPEELLKGLAPDWWHEPLRRPEERVPPTPAPTPTVPAPVPLDLGRSSESQCSQRIAMVLRGEIGRHAWRDQELCSASHRRAAESLRRAGYEVDIFLAYRKESNLDHVKDLYHPFRASAVIDVAPCAKTTERHIRNCYQSSAGVTATKMILDSGVAYDFVLLLRFDIHLTTDLLQLPGLVQSGFAHCRGDRHTYFLPFLGGRMEVDTRFLGNKFPGSDMLQLYPAHVVPCLYKLMKEHQTSSCNLLRPEYWLRRCDPEGSLGLLLAGWFDEGIKLQSNPLYDIPGRTQLGRCQGFQNFRWLPAPMKAYCCVDKNDRFTCNGKGHCDKLCPVCRNGCAGFGPGHVPEWQCCGPGQLHPVLHQPHQVPQDLPADWWRLSHPDINDSSVQESCGL</sequence>
<feature type="region of interest" description="Disordered" evidence="1">
    <location>
        <begin position="462"/>
        <end position="483"/>
    </location>
</feature>
<feature type="compositionally biased region" description="Pro residues" evidence="1">
    <location>
        <begin position="469"/>
        <end position="482"/>
    </location>
</feature>
<dbReference type="EMBL" id="CAXAMN010023184">
    <property type="protein sequence ID" value="CAK9075762.1"/>
    <property type="molecule type" value="Genomic_DNA"/>
</dbReference>
<comment type="caution">
    <text evidence="2">The sequence shown here is derived from an EMBL/GenBank/DDBJ whole genome shotgun (WGS) entry which is preliminary data.</text>
</comment>
<accession>A0ABP0PIB0</accession>
<reference evidence="2 3" key="1">
    <citation type="submission" date="2024-02" db="EMBL/GenBank/DDBJ databases">
        <authorList>
            <person name="Chen Y."/>
            <person name="Shah S."/>
            <person name="Dougan E. K."/>
            <person name="Thang M."/>
            <person name="Chan C."/>
        </authorList>
    </citation>
    <scope>NUCLEOTIDE SEQUENCE [LARGE SCALE GENOMIC DNA]</scope>
</reference>
<evidence type="ECO:0000256" key="1">
    <source>
        <dbReference type="SAM" id="MobiDB-lite"/>
    </source>
</evidence>
<keyword evidence="3" id="KW-1185">Reference proteome</keyword>
<evidence type="ECO:0000313" key="2">
    <source>
        <dbReference type="EMBL" id="CAK9075762.1"/>
    </source>
</evidence>
<protein>
    <submittedName>
        <fullName evidence="2">Uncharacterized protein</fullName>
    </submittedName>
</protein>
<organism evidence="2 3">
    <name type="scientific">Durusdinium trenchii</name>
    <dbReference type="NCBI Taxonomy" id="1381693"/>
    <lineage>
        <taxon>Eukaryota</taxon>
        <taxon>Sar</taxon>
        <taxon>Alveolata</taxon>
        <taxon>Dinophyceae</taxon>
        <taxon>Suessiales</taxon>
        <taxon>Symbiodiniaceae</taxon>
        <taxon>Durusdinium</taxon>
    </lineage>
</organism>